<sequence>MEVRRIFHELRSRAIENFDEQFKGILDGNAQVPTKGLLNTARFALGAVLVYQLDLLHRYEHERDLRVRLKAFLKAA</sequence>
<protein>
    <submittedName>
        <fullName evidence="1">Uncharacterized protein</fullName>
    </submittedName>
</protein>
<organism evidence="1 2">
    <name type="scientific">Rubrobacter xylanophilus (strain DSM 9941 / JCM 11954 / NBRC 16129 / PRD-1)</name>
    <dbReference type="NCBI Taxonomy" id="266117"/>
    <lineage>
        <taxon>Bacteria</taxon>
        <taxon>Bacillati</taxon>
        <taxon>Actinomycetota</taxon>
        <taxon>Rubrobacteria</taxon>
        <taxon>Rubrobacterales</taxon>
        <taxon>Rubrobacteraceae</taxon>
        <taxon>Rubrobacter</taxon>
    </lineage>
</organism>
<dbReference type="AlphaFoldDB" id="Q1AUU3"/>
<gene>
    <name evidence="1" type="ordered locus">Rxyl_1885</name>
</gene>
<accession>Q1AUU3</accession>
<dbReference type="KEGG" id="rxy:Rxyl_1885"/>
<evidence type="ECO:0000313" key="1">
    <source>
        <dbReference type="EMBL" id="ABG04835.1"/>
    </source>
</evidence>
<dbReference type="STRING" id="266117.Rxyl_1885"/>
<evidence type="ECO:0000313" key="2">
    <source>
        <dbReference type="Proteomes" id="UP000006637"/>
    </source>
</evidence>
<reference evidence="1 2" key="1">
    <citation type="submission" date="2006-06" db="EMBL/GenBank/DDBJ databases">
        <title>Complete sequence of Rubrobacter xylanophilus DSM 9941.</title>
        <authorList>
            <consortium name="US DOE Joint Genome Institute"/>
            <person name="Copeland A."/>
            <person name="Lucas S."/>
            <person name="Lapidus A."/>
            <person name="Barry K."/>
            <person name="Detter J.C."/>
            <person name="Glavina del Rio T."/>
            <person name="Hammon N."/>
            <person name="Israni S."/>
            <person name="Dalin E."/>
            <person name="Tice H."/>
            <person name="Pitluck S."/>
            <person name="Munk A.C."/>
            <person name="Brettin T."/>
            <person name="Bruce D."/>
            <person name="Han C."/>
            <person name="Tapia R."/>
            <person name="Gilna P."/>
            <person name="Schmutz J."/>
            <person name="Larimer F."/>
            <person name="Land M."/>
            <person name="Hauser L."/>
            <person name="Kyrpides N."/>
            <person name="Lykidis A."/>
            <person name="da Costa M.S."/>
            <person name="Rainey F.A."/>
            <person name="Empadinhas N."/>
            <person name="Jolivet E."/>
            <person name="Battista J.R."/>
            <person name="Richardson P."/>
        </authorList>
    </citation>
    <scope>NUCLEOTIDE SEQUENCE [LARGE SCALE GENOMIC DNA]</scope>
    <source>
        <strain evidence="2">DSM 9941 / NBRC 16129 / PRD-1</strain>
    </source>
</reference>
<keyword evidence="2" id="KW-1185">Reference proteome</keyword>
<name>Q1AUU3_RUBXD</name>
<dbReference type="Proteomes" id="UP000006637">
    <property type="component" value="Chromosome"/>
</dbReference>
<proteinExistence type="predicted"/>
<dbReference type="EMBL" id="CP000386">
    <property type="protein sequence ID" value="ABG04835.1"/>
    <property type="molecule type" value="Genomic_DNA"/>
</dbReference>
<dbReference type="RefSeq" id="WP_011564851.1">
    <property type="nucleotide sequence ID" value="NC_008148.1"/>
</dbReference>
<dbReference type="HOGENOM" id="CLU_2652224_0_0_11"/>